<organism evidence="1 2">
    <name type="scientific">Rotaria magnacalcarata</name>
    <dbReference type="NCBI Taxonomy" id="392030"/>
    <lineage>
        <taxon>Eukaryota</taxon>
        <taxon>Metazoa</taxon>
        <taxon>Spiralia</taxon>
        <taxon>Gnathifera</taxon>
        <taxon>Rotifera</taxon>
        <taxon>Eurotatoria</taxon>
        <taxon>Bdelloidea</taxon>
        <taxon>Philodinida</taxon>
        <taxon>Philodinidae</taxon>
        <taxon>Rotaria</taxon>
    </lineage>
</organism>
<feature type="non-terminal residue" evidence="1">
    <location>
        <position position="183"/>
    </location>
</feature>
<proteinExistence type="predicted"/>
<reference evidence="1" key="1">
    <citation type="submission" date="2021-02" db="EMBL/GenBank/DDBJ databases">
        <authorList>
            <person name="Nowell W R."/>
        </authorList>
    </citation>
    <scope>NUCLEOTIDE SEQUENCE</scope>
</reference>
<dbReference type="EMBL" id="CAJOBI010313335">
    <property type="protein sequence ID" value="CAF5173002.1"/>
    <property type="molecule type" value="Genomic_DNA"/>
</dbReference>
<gene>
    <name evidence="1" type="ORF">SMN809_LOCUS66424</name>
</gene>
<sequence>MKSAKRFHSEDEIHDKLINTNSQQSSMPIMEMESKASTSLLSSFVTAITTTTSTIPSVQDDYQNTSTYNVMQQRQIFDREKINLESHQLVWLDPTVDRNQESDTLASLENLRKIVDYTKLFNNVEQCQQFIEQTKTTTTFIITSDDLDEQLVSNVYNLKNVYSIYIYNTTNNYQQEWISNYSK</sequence>
<dbReference type="Proteomes" id="UP000676336">
    <property type="component" value="Unassembled WGS sequence"/>
</dbReference>
<dbReference type="AlphaFoldDB" id="A0A8S3GYJ0"/>
<comment type="caution">
    <text evidence="1">The sequence shown here is derived from an EMBL/GenBank/DDBJ whole genome shotgun (WGS) entry which is preliminary data.</text>
</comment>
<evidence type="ECO:0000313" key="2">
    <source>
        <dbReference type="Proteomes" id="UP000676336"/>
    </source>
</evidence>
<name>A0A8S3GYJ0_9BILA</name>
<evidence type="ECO:0000313" key="1">
    <source>
        <dbReference type="EMBL" id="CAF5173002.1"/>
    </source>
</evidence>
<protein>
    <submittedName>
        <fullName evidence="1">Uncharacterized protein</fullName>
    </submittedName>
</protein>
<accession>A0A8S3GYJ0</accession>